<comment type="subcellular location">
    <subcellularLocation>
        <location evidence="1">Membrane</location>
        <topology evidence="1">Single-pass type II membrane protein</topology>
    </subcellularLocation>
</comment>
<dbReference type="PANTHER" id="PTHR12270:SF52">
    <property type="entry name" value="GLYCOSYLTRANSFERASE-LIKE PROTEIN GNT13-RELATED"/>
    <property type="match status" value="1"/>
</dbReference>
<proteinExistence type="predicted"/>
<dbReference type="InterPro" id="IPR051292">
    <property type="entry name" value="Xyl/GlcA_transferase"/>
</dbReference>
<evidence type="ECO:0000313" key="8">
    <source>
        <dbReference type="Proteomes" id="UP001165080"/>
    </source>
</evidence>
<name>A0A9W6BUN0_9CHLO</name>
<comment type="caution">
    <text evidence="7">The sequence shown here is derived from an EMBL/GenBank/DDBJ whole genome shotgun (WGS) entry which is preliminary data.</text>
</comment>
<evidence type="ECO:0000256" key="1">
    <source>
        <dbReference type="ARBA" id="ARBA00004606"/>
    </source>
</evidence>
<protein>
    <submittedName>
        <fullName evidence="7">Uncharacterized protein</fullName>
    </submittedName>
</protein>
<dbReference type="GO" id="GO:0016020">
    <property type="term" value="C:membrane"/>
    <property type="evidence" value="ECO:0007669"/>
    <property type="project" value="UniProtKB-SubCell"/>
</dbReference>
<evidence type="ECO:0000256" key="2">
    <source>
        <dbReference type="ARBA" id="ARBA00022692"/>
    </source>
</evidence>
<keyword evidence="8" id="KW-1185">Reference proteome</keyword>
<organism evidence="7 8">
    <name type="scientific">Pleodorina starrii</name>
    <dbReference type="NCBI Taxonomy" id="330485"/>
    <lineage>
        <taxon>Eukaryota</taxon>
        <taxon>Viridiplantae</taxon>
        <taxon>Chlorophyta</taxon>
        <taxon>core chlorophytes</taxon>
        <taxon>Chlorophyceae</taxon>
        <taxon>CS clade</taxon>
        <taxon>Chlamydomonadales</taxon>
        <taxon>Volvocaceae</taxon>
        <taxon>Pleodorina</taxon>
    </lineage>
</organism>
<dbReference type="EMBL" id="BRXU01000020">
    <property type="protein sequence ID" value="GLC57816.1"/>
    <property type="molecule type" value="Genomic_DNA"/>
</dbReference>
<dbReference type="GO" id="GO:0015020">
    <property type="term" value="F:glucuronosyltransferase activity"/>
    <property type="evidence" value="ECO:0007669"/>
    <property type="project" value="TreeGrafter"/>
</dbReference>
<keyword evidence="5" id="KW-0472">Membrane</keyword>
<dbReference type="GO" id="GO:0042285">
    <property type="term" value="F:xylosyltransferase activity"/>
    <property type="evidence" value="ECO:0007669"/>
    <property type="project" value="TreeGrafter"/>
</dbReference>
<evidence type="ECO:0000256" key="3">
    <source>
        <dbReference type="ARBA" id="ARBA00022968"/>
    </source>
</evidence>
<gene>
    <name evidence="7" type="primary">PLEST009144</name>
    <name evidence="7" type="ORF">PLESTB_001270000</name>
</gene>
<keyword evidence="4" id="KW-1133">Transmembrane helix</keyword>
<dbReference type="Pfam" id="PF13896">
    <property type="entry name" value="Glyco_transf_49"/>
    <property type="match status" value="1"/>
</dbReference>
<dbReference type="OrthoDB" id="411524at2759"/>
<dbReference type="Proteomes" id="UP001165080">
    <property type="component" value="Unassembled WGS sequence"/>
</dbReference>
<evidence type="ECO:0000256" key="5">
    <source>
        <dbReference type="ARBA" id="ARBA00023136"/>
    </source>
</evidence>
<evidence type="ECO:0000256" key="6">
    <source>
        <dbReference type="ARBA" id="ARBA00023180"/>
    </source>
</evidence>
<accession>A0A9W6BUN0</accession>
<sequence>MLEGQCRSFPDCTISAAIWLPLIESSNRPLQRDAHGEPQLSPANAELLANATARLEAFFAQMEATGVAADAVAAAGRRAALASDSPSGSGAEGAAGGGFCSLRLMLVAEIVGDEQMEAIMPINAVRNAAFLAIDTPLAAMVDVDLSVNEGLAARILANKTRLQELLSRAQSQRTAWVLPCFDVHRNVSRGEKSAVVDEVLAVPVEEKSTKLLSMWRDQHRIHPFAADRYALGHNATDYDRWFLSQREYVSGFQDGYEPWFMAARELMPPYDVRIRGRYHDKITNVRHAMKMLTFMVAPDVWLVHRPHGLSPSHLGYRNGTHAAGTWALEKEFSFNGSVAQAGDLYLKATLRSYRDVIRRTNHNIYVPVVDESWVHCRDVLPWWQQRGNATDVTSSSAAHLHAVGQQQQQIIHHRRRR</sequence>
<dbReference type="GO" id="GO:0035269">
    <property type="term" value="P:protein O-linked glycosylation via mannose"/>
    <property type="evidence" value="ECO:0007669"/>
    <property type="project" value="TreeGrafter"/>
</dbReference>
<dbReference type="AlphaFoldDB" id="A0A9W6BUN0"/>
<keyword evidence="6" id="KW-0325">Glycoprotein</keyword>
<evidence type="ECO:0000256" key="4">
    <source>
        <dbReference type="ARBA" id="ARBA00022989"/>
    </source>
</evidence>
<evidence type="ECO:0000313" key="7">
    <source>
        <dbReference type="EMBL" id="GLC57816.1"/>
    </source>
</evidence>
<keyword evidence="3" id="KW-0735">Signal-anchor</keyword>
<keyword evidence="2" id="KW-0812">Transmembrane</keyword>
<reference evidence="7 8" key="1">
    <citation type="journal article" date="2023" name="Commun. Biol.">
        <title>Reorganization of the ancestral sex-determining regions during the evolution of trioecy in Pleodorina starrii.</title>
        <authorList>
            <person name="Takahashi K."/>
            <person name="Suzuki S."/>
            <person name="Kawai-Toyooka H."/>
            <person name="Yamamoto K."/>
            <person name="Hamaji T."/>
            <person name="Ootsuki R."/>
            <person name="Yamaguchi H."/>
            <person name="Kawachi M."/>
            <person name="Higashiyama T."/>
            <person name="Nozaki H."/>
        </authorList>
    </citation>
    <scope>NUCLEOTIDE SEQUENCE [LARGE SCALE GENOMIC DNA]</scope>
    <source>
        <strain evidence="7 8">NIES-4479</strain>
    </source>
</reference>
<dbReference type="PANTHER" id="PTHR12270">
    <property type="entry name" value="GLYCOSYLTRANSFERASE-RELATED"/>
    <property type="match status" value="1"/>
</dbReference>